<dbReference type="AlphaFoldDB" id="A0A0F9RHV7"/>
<dbReference type="EMBL" id="LAZR01003575">
    <property type="protein sequence ID" value="KKN16853.1"/>
    <property type="molecule type" value="Genomic_DNA"/>
</dbReference>
<dbReference type="Pfam" id="PF12048">
    <property type="entry name" value="DUF3530"/>
    <property type="match status" value="1"/>
</dbReference>
<feature type="compositionally biased region" description="Acidic residues" evidence="1">
    <location>
        <begin position="131"/>
        <end position="141"/>
    </location>
</feature>
<feature type="region of interest" description="Disordered" evidence="1">
    <location>
        <begin position="115"/>
        <end position="180"/>
    </location>
</feature>
<feature type="region of interest" description="Disordered" evidence="1">
    <location>
        <begin position="1"/>
        <end position="26"/>
    </location>
</feature>
<gene>
    <name evidence="2" type="ORF">LCGC14_0971700</name>
</gene>
<accession>A0A0F9RHV7</accession>
<sequence>MTFAAEGDTTEETESTAPSSESDSAEGKPIIIADSGHVRGFFPLTVSEQEIDATFIADELGTQNGKVLILHDRDQSIDHTGIVHLLRTQLAQAGWSTMTVALRFDTSASIFLADDSEDEAQTTEDATGTETEMDTASDTQEETTTSADSPAEADTPVDTTSSDNEQEEASTEQEKPPLIVSNEARIAAALSYLTDKQANGPVILIGIGESAAMANANVAMVNTDTGLVWINPIMSLEPVPTVKAMLDVVASIPGQIDLTAVERSAKMKRQSVSNYAQRKVLTSTNEFYGSERYVISIVKGWLYRHFVIKDEN</sequence>
<reference evidence="2" key="1">
    <citation type="journal article" date="2015" name="Nature">
        <title>Complex archaea that bridge the gap between prokaryotes and eukaryotes.</title>
        <authorList>
            <person name="Spang A."/>
            <person name="Saw J.H."/>
            <person name="Jorgensen S.L."/>
            <person name="Zaremba-Niedzwiedzka K."/>
            <person name="Martijn J."/>
            <person name="Lind A.E."/>
            <person name="van Eijk R."/>
            <person name="Schleper C."/>
            <person name="Guy L."/>
            <person name="Ettema T.J."/>
        </authorList>
    </citation>
    <scope>NUCLEOTIDE SEQUENCE</scope>
</reference>
<comment type="caution">
    <text evidence="2">The sequence shown here is derived from an EMBL/GenBank/DDBJ whole genome shotgun (WGS) entry which is preliminary data.</text>
</comment>
<evidence type="ECO:0000256" key="1">
    <source>
        <dbReference type="SAM" id="MobiDB-lite"/>
    </source>
</evidence>
<name>A0A0F9RHV7_9ZZZZ</name>
<protein>
    <submittedName>
        <fullName evidence="2">Uncharacterized protein</fullName>
    </submittedName>
</protein>
<dbReference type="InterPro" id="IPR022529">
    <property type="entry name" value="DUF3530"/>
</dbReference>
<evidence type="ECO:0000313" key="2">
    <source>
        <dbReference type="EMBL" id="KKN16853.1"/>
    </source>
</evidence>
<proteinExistence type="predicted"/>
<organism evidence="2">
    <name type="scientific">marine sediment metagenome</name>
    <dbReference type="NCBI Taxonomy" id="412755"/>
    <lineage>
        <taxon>unclassified sequences</taxon>
        <taxon>metagenomes</taxon>
        <taxon>ecological metagenomes</taxon>
    </lineage>
</organism>